<dbReference type="Gene3D" id="3.30.450.20">
    <property type="entry name" value="PAS domain"/>
    <property type="match status" value="2"/>
</dbReference>
<keyword evidence="7" id="KW-0067">ATP-binding</keyword>
<dbReference type="InterPro" id="IPR001610">
    <property type="entry name" value="PAC"/>
</dbReference>
<name>A0ABM7PBN5_9BACT</name>
<evidence type="ECO:0000259" key="11">
    <source>
        <dbReference type="PROSITE" id="PS50110"/>
    </source>
</evidence>
<dbReference type="CDD" id="cd00130">
    <property type="entry name" value="PAS"/>
    <property type="match status" value="2"/>
</dbReference>
<feature type="domain" description="PAC" evidence="13">
    <location>
        <begin position="84"/>
        <end position="136"/>
    </location>
</feature>
<dbReference type="InterPro" id="IPR013656">
    <property type="entry name" value="PAS_4"/>
</dbReference>
<dbReference type="InterPro" id="IPR000700">
    <property type="entry name" value="PAS-assoc_C"/>
</dbReference>
<dbReference type="PROSITE" id="PS50112">
    <property type="entry name" value="PAS"/>
    <property type="match status" value="1"/>
</dbReference>
<evidence type="ECO:0000313" key="15">
    <source>
        <dbReference type="Proteomes" id="UP001320148"/>
    </source>
</evidence>
<dbReference type="Pfam" id="PF00512">
    <property type="entry name" value="HisKA"/>
    <property type="match status" value="1"/>
</dbReference>
<feature type="domain" description="PAS" evidence="12">
    <location>
        <begin position="137"/>
        <end position="190"/>
    </location>
</feature>
<dbReference type="Proteomes" id="UP001320148">
    <property type="component" value="Chromosome"/>
</dbReference>
<dbReference type="EC" id="2.7.13.3" evidence="2"/>
<organism evidence="14 15">
    <name type="scientific">Desulfoluna limicola</name>
    <dbReference type="NCBI Taxonomy" id="2810562"/>
    <lineage>
        <taxon>Bacteria</taxon>
        <taxon>Pseudomonadati</taxon>
        <taxon>Thermodesulfobacteriota</taxon>
        <taxon>Desulfobacteria</taxon>
        <taxon>Desulfobacterales</taxon>
        <taxon>Desulfolunaceae</taxon>
        <taxon>Desulfoluna</taxon>
    </lineage>
</organism>
<evidence type="ECO:0000256" key="3">
    <source>
        <dbReference type="ARBA" id="ARBA00022553"/>
    </source>
</evidence>
<evidence type="ECO:0000256" key="7">
    <source>
        <dbReference type="ARBA" id="ARBA00022840"/>
    </source>
</evidence>
<dbReference type="InterPro" id="IPR036890">
    <property type="entry name" value="HATPase_C_sf"/>
</dbReference>
<dbReference type="Pfam" id="PF00072">
    <property type="entry name" value="Response_reg"/>
    <property type="match status" value="1"/>
</dbReference>
<dbReference type="Pfam" id="PF00989">
    <property type="entry name" value="PAS"/>
    <property type="match status" value="1"/>
</dbReference>
<dbReference type="SMART" id="SM00086">
    <property type="entry name" value="PAC"/>
    <property type="match status" value="2"/>
</dbReference>
<dbReference type="CDD" id="cd00156">
    <property type="entry name" value="REC"/>
    <property type="match status" value="1"/>
</dbReference>
<evidence type="ECO:0000313" key="14">
    <source>
        <dbReference type="EMBL" id="BCS94947.1"/>
    </source>
</evidence>
<dbReference type="InterPro" id="IPR011006">
    <property type="entry name" value="CheY-like_superfamily"/>
</dbReference>
<dbReference type="InterPro" id="IPR035965">
    <property type="entry name" value="PAS-like_dom_sf"/>
</dbReference>
<dbReference type="InterPro" id="IPR004358">
    <property type="entry name" value="Sig_transdc_His_kin-like_C"/>
</dbReference>
<dbReference type="InterPro" id="IPR036097">
    <property type="entry name" value="HisK_dim/P_sf"/>
</dbReference>
<dbReference type="InterPro" id="IPR001789">
    <property type="entry name" value="Sig_transdc_resp-reg_receiver"/>
</dbReference>
<keyword evidence="5" id="KW-0547">Nucleotide-binding</keyword>
<dbReference type="NCBIfam" id="TIGR00229">
    <property type="entry name" value="sensory_box"/>
    <property type="match status" value="2"/>
</dbReference>
<evidence type="ECO:0000256" key="6">
    <source>
        <dbReference type="ARBA" id="ARBA00022777"/>
    </source>
</evidence>
<evidence type="ECO:0000256" key="2">
    <source>
        <dbReference type="ARBA" id="ARBA00012438"/>
    </source>
</evidence>
<dbReference type="SUPFAM" id="SSF47384">
    <property type="entry name" value="Homodimeric domain of signal transducing histidine kinase"/>
    <property type="match status" value="1"/>
</dbReference>
<dbReference type="SMART" id="SM00387">
    <property type="entry name" value="HATPase_c"/>
    <property type="match status" value="1"/>
</dbReference>
<feature type="domain" description="Histidine kinase" evidence="10">
    <location>
        <begin position="281"/>
        <end position="503"/>
    </location>
</feature>
<keyword evidence="15" id="KW-1185">Reference proteome</keyword>
<dbReference type="PROSITE" id="PS50110">
    <property type="entry name" value="RESPONSE_REGULATORY"/>
    <property type="match status" value="1"/>
</dbReference>
<evidence type="ECO:0000256" key="5">
    <source>
        <dbReference type="ARBA" id="ARBA00022741"/>
    </source>
</evidence>
<dbReference type="Pfam" id="PF02518">
    <property type="entry name" value="HATPase_c"/>
    <property type="match status" value="1"/>
</dbReference>
<dbReference type="SMART" id="SM00448">
    <property type="entry name" value="REC"/>
    <property type="match status" value="1"/>
</dbReference>
<evidence type="ECO:0000259" key="13">
    <source>
        <dbReference type="PROSITE" id="PS50113"/>
    </source>
</evidence>
<dbReference type="SUPFAM" id="SSF55874">
    <property type="entry name" value="ATPase domain of HSP90 chaperone/DNA topoisomerase II/histidine kinase"/>
    <property type="match status" value="1"/>
</dbReference>
<dbReference type="PANTHER" id="PTHR43065:SF42">
    <property type="entry name" value="TWO-COMPONENT SENSOR PPRA"/>
    <property type="match status" value="1"/>
</dbReference>
<evidence type="ECO:0000256" key="1">
    <source>
        <dbReference type="ARBA" id="ARBA00000085"/>
    </source>
</evidence>
<comment type="catalytic activity">
    <reaction evidence="1">
        <text>ATP + protein L-histidine = ADP + protein N-phospho-L-histidine.</text>
        <dbReference type="EC" id="2.7.13.3"/>
    </reaction>
</comment>
<dbReference type="EMBL" id="AP024488">
    <property type="protein sequence ID" value="BCS94947.1"/>
    <property type="molecule type" value="Genomic_DNA"/>
</dbReference>
<evidence type="ECO:0000259" key="10">
    <source>
        <dbReference type="PROSITE" id="PS50109"/>
    </source>
</evidence>
<proteinExistence type="predicted"/>
<dbReference type="InterPro" id="IPR003594">
    <property type="entry name" value="HATPase_dom"/>
</dbReference>
<dbReference type="Gene3D" id="1.10.287.130">
    <property type="match status" value="1"/>
</dbReference>
<dbReference type="InterPro" id="IPR013767">
    <property type="entry name" value="PAS_fold"/>
</dbReference>
<evidence type="ECO:0000256" key="4">
    <source>
        <dbReference type="ARBA" id="ARBA00022679"/>
    </source>
</evidence>
<sequence length="645" mass="71406">MVMNDPMDSRIYGRKLQVLLDNLPALVAYVRADGTYLFVNRQYEKLRAGDCTKLIGKPMGFVLGPVVYEKVMPFIEKALSGQAVSFEVEVPFADGRLRWLRVEYKPDIDEKGDVKGYIALGTDITRLKVSEQCLKESERQYRQLFELAQEGIWAIDDDSVTTMVNPAMAKMLGYDVMEMIGTNFFDFMDETGRKLAGGIVEGDQHGTGEQVDCELIRRDGERVYTTMKMSSIYGDDGRYAGAIIGVVDVTYRKKAEEENKKLEKHMVQIQKMEAIGTLAGGIAHDFNNILSVVVGFTELACEDARKGSAQLDNLREVLSAAQRARDLVSQILTFARQGDVSVRPVRFSTILKEAVKFLRSTLPSTIEISTRLTTEANVMADPTQLHQIIMNLGTNAGHAMADGGVLDVSLEEVELDAGKVRHAPEVMPGQFLRLRVSDTGSGMTPSLVESIFNPYFTTKEQGDGTGLGLSVVKGIVDQMKGMIEVASVPGEGSCFDVFLPILEWEAQEYESRGEEVVGGDERVLYVDDEPAITIIGKGLLEMMGYNVETCENALEALKKIRKDPKAFDVVITDLTMPRMRGDTLAREIMAIRSDLPVILCTGQDFPLPEEHLKKIGVSALLKKPLGRTKLARTVREVLDQWGAKG</sequence>
<evidence type="ECO:0000256" key="9">
    <source>
        <dbReference type="PROSITE-ProRule" id="PRU00169"/>
    </source>
</evidence>
<reference evidence="14 15" key="1">
    <citation type="submission" date="2021-02" db="EMBL/GenBank/DDBJ databases">
        <title>Complete genome of Desulfoluna sp. strain ASN36.</title>
        <authorList>
            <person name="Takahashi A."/>
            <person name="Kojima H."/>
            <person name="Fukui M."/>
        </authorList>
    </citation>
    <scope>NUCLEOTIDE SEQUENCE [LARGE SCALE GENOMIC DNA]</scope>
    <source>
        <strain evidence="14 15">ASN36</strain>
    </source>
</reference>
<accession>A0ABM7PBN5</accession>
<dbReference type="InterPro" id="IPR005467">
    <property type="entry name" value="His_kinase_dom"/>
</dbReference>
<feature type="modified residue" description="4-aspartylphosphate" evidence="9">
    <location>
        <position position="573"/>
    </location>
</feature>
<dbReference type="SMART" id="SM00091">
    <property type="entry name" value="PAS"/>
    <property type="match status" value="2"/>
</dbReference>
<gene>
    <name evidence="14" type="ORF">DSLASN_05790</name>
</gene>
<evidence type="ECO:0000259" key="12">
    <source>
        <dbReference type="PROSITE" id="PS50112"/>
    </source>
</evidence>
<dbReference type="InterPro" id="IPR000014">
    <property type="entry name" value="PAS"/>
</dbReference>
<keyword evidence="3 9" id="KW-0597">Phosphoprotein</keyword>
<dbReference type="InterPro" id="IPR003661">
    <property type="entry name" value="HisK_dim/P_dom"/>
</dbReference>
<keyword evidence="4" id="KW-0808">Transferase</keyword>
<dbReference type="SUPFAM" id="SSF52172">
    <property type="entry name" value="CheY-like"/>
    <property type="match status" value="1"/>
</dbReference>
<keyword evidence="6" id="KW-0418">Kinase</keyword>
<feature type="domain" description="PAC" evidence="13">
    <location>
        <begin position="209"/>
        <end position="261"/>
    </location>
</feature>
<dbReference type="PANTHER" id="PTHR43065">
    <property type="entry name" value="SENSOR HISTIDINE KINASE"/>
    <property type="match status" value="1"/>
</dbReference>
<dbReference type="Pfam" id="PF08448">
    <property type="entry name" value="PAS_4"/>
    <property type="match status" value="1"/>
</dbReference>
<dbReference type="PROSITE" id="PS50113">
    <property type="entry name" value="PAC"/>
    <property type="match status" value="2"/>
</dbReference>
<feature type="domain" description="Response regulatory" evidence="11">
    <location>
        <begin position="522"/>
        <end position="638"/>
    </location>
</feature>
<dbReference type="Gene3D" id="3.30.565.10">
    <property type="entry name" value="Histidine kinase-like ATPase, C-terminal domain"/>
    <property type="match status" value="1"/>
</dbReference>
<dbReference type="SUPFAM" id="SSF55785">
    <property type="entry name" value="PYP-like sensor domain (PAS domain)"/>
    <property type="match status" value="2"/>
</dbReference>
<evidence type="ECO:0000256" key="8">
    <source>
        <dbReference type="ARBA" id="ARBA00023012"/>
    </source>
</evidence>
<keyword evidence="8" id="KW-0902">Two-component regulatory system</keyword>
<dbReference type="PROSITE" id="PS50109">
    <property type="entry name" value="HIS_KIN"/>
    <property type="match status" value="1"/>
</dbReference>
<dbReference type="SMART" id="SM00388">
    <property type="entry name" value="HisKA"/>
    <property type="match status" value="1"/>
</dbReference>
<dbReference type="Gene3D" id="3.40.50.2300">
    <property type="match status" value="1"/>
</dbReference>
<protein>
    <recommendedName>
        <fullName evidence="2">histidine kinase</fullName>
        <ecNumber evidence="2">2.7.13.3</ecNumber>
    </recommendedName>
</protein>
<dbReference type="PRINTS" id="PR00344">
    <property type="entry name" value="BCTRLSENSOR"/>
</dbReference>